<dbReference type="CDD" id="cd14014">
    <property type="entry name" value="STKc_PknB_like"/>
    <property type="match status" value="1"/>
</dbReference>
<dbReference type="RefSeq" id="WP_207862450.1">
    <property type="nucleotide sequence ID" value="NZ_JAFREP010000037.1"/>
</dbReference>
<keyword evidence="2" id="KW-0723">Serine/threonine-protein kinase</keyword>
<keyword evidence="2" id="KW-0808">Transferase</keyword>
<dbReference type="InterPro" id="IPR011009">
    <property type="entry name" value="Kinase-like_dom_sf"/>
</dbReference>
<dbReference type="PROSITE" id="PS00108">
    <property type="entry name" value="PROTEIN_KINASE_ST"/>
    <property type="match status" value="1"/>
</dbReference>
<reference evidence="2" key="1">
    <citation type="submission" date="2021-03" db="EMBL/GenBank/DDBJ databases">
        <authorList>
            <person name="Wang G."/>
        </authorList>
    </citation>
    <scope>NUCLEOTIDE SEQUENCE</scope>
    <source>
        <strain evidence="2">KCTC 12899</strain>
    </source>
</reference>
<dbReference type="GO" id="GO:0005524">
    <property type="term" value="F:ATP binding"/>
    <property type="evidence" value="ECO:0007669"/>
    <property type="project" value="InterPro"/>
</dbReference>
<dbReference type="GO" id="GO:0005737">
    <property type="term" value="C:cytoplasm"/>
    <property type="evidence" value="ECO:0007669"/>
    <property type="project" value="TreeGrafter"/>
</dbReference>
<protein>
    <submittedName>
        <fullName evidence="2">Serine/threonine protein kinase</fullName>
    </submittedName>
</protein>
<dbReference type="PANTHER" id="PTHR44167:SF25">
    <property type="entry name" value="PROTEIN KINASE DOMAIN CONTAINING PROTEIN"/>
    <property type="match status" value="1"/>
</dbReference>
<evidence type="ECO:0000313" key="2">
    <source>
        <dbReference type="EMBL" id="MBO1322477.1"/>
    </source>
</evidence>
<dbReference type="InterPro" id="IPR008271">
    <property type="entry name" value="Ser/Thr_kinase_AS"/>
</dbReference>
<dbReference type="GO" id="GO:0004674">
    <property type="term" value="F:protein serine/threonine kinase activity"/>
    <property type="evidence" value="ECO:0007669"/>
    <property type="project" value="UniProtKB-KW"/>
</dbReference>
<dbReference type="PROSITE" id="PS50011">
    <property type="entry name" value="PROTEIN_KINASE_DOM"/>
    <property type="match status" value="1"/>
</dbReference>
<keyword evidence="2" id="KW-0418">Kinase</keyword>
<sequence>MSIEQSIYFKLREIEIKGLIKASVNSKVYIGFEKRPIKRKVAVKVINTSGYQKTQEQAFYREIESVSGLNHPNVVKFFHCSNIENHLFYIVMECIDGGNILEYIKRSNCTPRHNLDLVMQLCSGLKYIHNKGVVHADLKPENILVDTSEKEPKVKIIDFGLSQKTKQPNISSPMPQAAEIGGTLGYLDPYRLHVNMALPSTSSDIYALGIIIFEIFSGVKITNFLNRLSKTTSSMGLIMGSNLNEKVRIFIKSTLSSMRNKQQYMNNLFEIILKCIAFNPDDRYLSLHDLQYDLQQTIENQPLDRLINSPMARLRQITRNNKPTIQIMCWTMLFLAGLSLTLSTELRKTEDKIRAAFHAKKEAEEILSVMSGIIGDGHQPSLHAEATISERVYQSALNFDQYQITEANKKKILEIYARLFKNTRHYEGRSAAETKIYLATIKVPNIDSIGLLEAEARFGTQLYYMGKDKESLPFLLSAYNRGANAYLNAKDPSQQITHLLRTVEIATILSKIYRYKQEPQKGLEFLLPHKESLIMLREQHPKIARGFFHEYGITLVSLGRVDEAEAVYNNYYPELSD</sequence>
<gene>
    <name evidence="2" type="ORF">J3U88_28650</name>
</gene>
<dbReference type="Proteomes" id="UP000664417">
    <property type="component" value="Unassembled WGS sequence"/>
</dbReference>
<evidence type="ECO:0000313" key="3">
    <source>
        <dbReference type="Proteomes" id="UP000664417"/>
    </source>
</evidence>
<dbReference type="InterPro" id="IPR000719">
    <property type="entry name" value="Prot_kinase_dom"/>
</dbReference>
<dbReference type="Pfam" id="PF00069">
    <property type="entry name" value="Pkinase"/>
    <property type="match status" value="1"/>
</dbReference>
<accession>A0A8J7Q8E5</accession>
<comment type="caution">
    <text evidence="2">The sequence shown here is derived from an EMBL/GenBank/DDBJ whole genome shotgun (WGS) entry which is preliminary data.</text>
</comment>
<name>A0A8J7Q8E5_9BACT</name>
<feature type="domain" description="Protein kinase" evidence="1">
    <location>
        <begin position="14"/>
        <end position="298"/>
    </location>
</feature>
<dbReference type="SUPFAM" id="SSF56112">
    <property type="entry name" value="Protein kinase-like (PK-like)"/>
    <property type="match status" value="1"/>
</dbReference>
<evidence type="ECO:0000259" key="1">
    <source>
        <dbReference type="PROSITE" id="PS50011"/>
    </source>
</evidence>
<organism evidence="2 3">
    <name type="scientific">Acanthopleuribacter pedis</name>
    <dbReference type="NCBI Taxonomy" id="442870"/>
    <lineage>
        <taxon>Bacteria</taxon>
        <taxon>Pseudomonadati</taxon>
        <taxon>Acidobacteriota</taxon>
        <taxon>Holophagae</taxon>
        <taxon>Acanthopleuribacterales</taxon>
        <taxon>Acanthopleuribacteraceae</taxon>
        <taxon>Acanthopleuribacter</taxon>
    </lineage>
</organism>
<dbReference type="AlphaFoldDB" id="A0A8J7Q8E5"/>
<dbReference type="EMBL" id="JAFREP010000037">
    <property type="protein sequence ID" value="MBO1322477.1"/>
    <property type="molecule type" value="Genomic_DNA"/>
</dbReference>
<dbReference type="Gene3D" id="1.10.510.10">
    <property type="entry name" value="Transferase(Phosphotransferase) domain 1"/>
    <property type="match status" value="1"/>
</dbReference>
<proteinExistence type="predicted"/>
<keyword evidence="3" id="KW-1185">Reference proteome</keyword>
<dbReference type="SMART" id="SM00220">
    <property type="entry name" value="S_TKc"/>
    <property type="match status" value="1"/>
</dbReference>
<dbReference type="PANTHER" id="PTHR44167">
    <property type="entry name" value="OVARIAN-SPECIFIC SERINE/THREONINE-PROTEIN KINASE LOK-RELATED"/>
    <property type="match status" value="1"/>
</dbReference>